<evidence type="ECO:0000313" key="8">
    <source>
        <dbReference type="EMBL" id="OQR83533.1"/>
    </source>
</evidence>
<feature type="transmembrane region" description="Helical" evidence="7">
    <location>
        <begin position="52"/>
        <end position="70"/>
    </location>
</feature>
<evidence type="ECO:0000256" key="1">
    <source>
        <dbReference type="ARBA" id="ARBA00004141"/>
    </source>
</evidence>
<evidence type="ECO:0000256" key="7">
    <source>
        <dbReference type="SAM" id="Phobius"/>
    </source>
</evidence>
<dbReference type="NCBIfam" id="TIGR00797">
    <property type="entry name" value="matE"/>
    <property type="match status" value="1"/>
</dbReference>
<feature type="region of interest" description="Disordered" evidence="6">
    <location>
        <begin position="1"/>
        <end position="25"/>
    </location>
</feature>
<comment type="caution">
    <text evidence="8">The sequence shown here is derived from an EMBL/GenBank/DDBJ whole genome shotgun (WGS) entry which is preliminary data.</text>
</comment>
<evidence type="ECO:0000313" key="9">
    <source>
        <dbReference type="Proteomes" id="UP000243579"/>
    </source>
</evidence>
<feature type="transmembrane region" description="Helical" evidence="7">
    <location>
        <begin position="222"/>
        <end position="243"/>
    </location>
</feature>
<evidence type="ECO:0000256" key="4">
    <source>
        <dbReference type="ARBA" id="ARBA00022989"/>
    </source>
</evidence>
<proteinExistence type="inferred from homology"/>
<dbReference type="GO" id="GO:0042910">
    <property type="term" value="F:xenobiotic transmembrane transporter activity"/>
    <property type="evidence" value="ECO:0007669"/>
    <property type="project" value="InterPro"/>
</dbReference>
<dbReference type="AlphaFoldDB" id="A0A1V9YCQ1"/>
<feature type="transmembrane region" description="Helical" evidence="7">
    <location>
        <begin position="163"/>
        <end position="182"/>
    </location>
</feature>
<feature type="transmembrane region" description="Helical" evidence="7">
    <location>
        <begin position="421"/>
        <end position="445"/>
    </location>
</feature>
<gene>
    <name evidence="8" type="ORF">ACHHYP_14597</name>
</gene>
<feature type="transmembrane region" description="Helical" evidence="7">
    <location>
        <begin position="351"/>
        <end position="371"/>
    </location>
</feature>
<keyword evidence="4 7" id="KW-1133">Transmembrane helix</keyword>
<keyword evidence="5 7" id="KW-0472">Membrane</keyword>
<dbReference type="CDD" id="cd13132">
    <property type="entry name" value="MATE_eukaryotic"/>
    <property type="match status" value="1"/>
</dbReference>
<dbReference type="STRING" id="1202772.A0A1V9YCQ1"/>
<dbReference type="InterPro" id="IPR002528">
    <property type="entry name" value="MATE_fam"/>
</dbReference>
<feature type="compositionally biased region" description="Polar residues" evidence="6">
    <location>
        <begin position="14"/>
        <end position="25"/>
    </location>
</feature>
<evidence type="ECO:0000256" key="2">
    <source>
        <dbReference type="ARBA" id="ARBA00010199"/>
    </source>
</evidence>
<dbReference type="EMBL" id="JNBR01002137">
    <property type="protein sequence ID" value="OQR83533.1"/>
    <property type="molecule type" value="Genomic_DNA"/>
</dbReference>
<dbReference type="Proteomes" id="UP000243579">
    <property type="component" value="Unassembled WGS sequence"/>
</dbReference>
<dbReference type="InterPro" id="IPR045069">
    <property type="entry name" value="MATE_euk"/>
</dbReference>
<evidence type="ECO:0000256" key="3">
    <source>
        <dbReference type="ARBA" id="ARBA00022692"/>
    </source>
</evidence>
<dbReference type="GO" id="GO:0015297">
    <property type="term" value="F:antiporter activity"/>
    <property type="evidence" value="ECO:0007669"/>
    <property type="project" value="InterPro"/>
</dbReference>
<keyword evidence="3 7" id="KW-0812">Transmembrane</keyword>
<accession>A0A1V9YCQ1</accession>
<feature type="transmembrane region" description="Helical" evidence="7">
    <location>
        <begin position="391"/>
        <end position="409"/>
    </location>
</feature>
<organism evidence="8 9">
    <name type="scientific">Achlya hypogyna</name>
    <name type="common">Oomycete</name>
    <name type="synonym">Protoachlya hypogyna</name>
    <dbReference type="NCBI Taxonomy" id="1202772"/>
    <lineage>
        <taxon>Eukaryota</taxon>
        <taxon>Sar</taxon>
        <taxon>Stramenopiles</taxon>
        <taxon>Oomycota</taxon>
        <taxon>Saprolegniomycetes</taxon>
        <taxon>Saprolegniales</taxon>
        <taxon>Achlyaceae</taxon>
        <taxon>Achlya</taxon>
    </lineage>
</organism>
<feature type="transmembrane region" description="Helical" evidence="7">
    <location>
        <begin position="264"/>
        <end position="284"/>
    </location>
</feature>
<feature type="transmembrane region" description="Helical" evidence="7">
    <location>
        <begin position="90"/>
        <end position="111"/>
    </location>
</feature>
<feature type="transmembrane region" description="Helical" evidence="7">
    <location>
        <begin position="123"/>
        <end position="143"/>
    </location>
</feature>
<dbReference type="PANTHER" id="PTHR11206">
    <property type="entry name" value="MULTIDRUG RESISTANCE PROTEIN"/>
    <property type="match status" value="1"/>
</dbReference>
<feature type="transmembrane region" description="Helical" evidence="7">
    <location>
        <begin position="304"/>
        <end position="330"/>
    </location>
</feature>
<reference evidence="8 9" key="1">
    <citation type="journal article" date="2014" name="Genome Biol. Evol.">
        <title>The secreted proteins of Achlya hypogyna and Thraustotheca clavata identify the ancestral oomycete secretome and reveal gene acquisitions by horizontal gene transfer.</title>
        <authorList>
            <person name="Misner I."/>
            <person name="Blouin N."/>
            <person name="Leonard G."/>
            <person name="Richards T.A."/>
            <person name="Lane C.E."/>
        </authorList>
    </citation>
    <scope>NUCLEOTIDE SEQUENCE [LARGE SCALE GENOMIC DNA]</scope>
    <source>
        <strain evidence="8 9">ATCC 48635</strain>
    </source>
</reference>
<name>A0A1V9YCQ1_ACHHY</name>
<protein>
    <submittedName>
        <fullName evidence="8">Multidrug/Oligosaccharidyl-lipid/Polysaccharide (MOP) Flippase Superfamily</fullName>
    </submittedName>
</protein>
<dbReference type="OrthoDB" id="2126698at2759"/>
<feature type="transmembrane region" description="Helical" evidence="7">
    <location>
        <begin position="451"/>
        <end position="470"/>
    </location>
</feature>
<evidence type="ECO:0000256" key="5">
    <source>
        <dbReference type="ARBA" id="ARBA00023136"/>
    </source>
</evidence>
<comment type="subcellular location">
    <subcellularLocation>
        <location evidence="1">Membrane</location>
        <topology evidence="1">Multi-pass membrane protein</topology>
    </subcellularLocation>
</comment>
<feature type="transmembrane region" description="Helical" evidence="7">
    <location>
        <begin position="194"/>
        <end position="216"/>
    </location>
</feature>
<comment type="similarity">
    <text evidence="2">Belongs to the multi antimicrobial extrusion (MATE) (TC 2.A.66.1) family.</text>
</comment>
<evidence type="ECO:0000256" key="6">
    <source>
        <dbReference type="SAM" id="MobiDB-lite"/>
    </source>
</evidence>
<dbReference type="GO" id="GO:0016020">
    <property type="term" value="C:membrane"/>
    <property type="evidence" value="ECO:0007669"/>
    <property type="project" value="UniProtKB-SubCell"/>
</dbReference>
<dbReference type="Pfam" id="PF01554">
    <property type="entry name" value="MatE"/>
    <property type="match status" value="2"/>
</dbReference>
<dbReference type="GO" id="GO:1990961">
    <property type="term" value="P:xenobiotic detoxification by transmembrane export across the plasma membrane"/>
    <property type="evidence" value="ECO:0007669"/>
    <property type="project" value="InterPro"/>
</dbReference>
<sequence>MQLTASADAPLRNASRTPKSETSALLSEEGLANAAPDAWAEWRSLLTLSGPVIFTLLMEYLPCLTNVVLVGQMDSPQTKAFVDAASISGMYLNITSISVGLGMATAMDTLCTQAYGAGQVRKFGVYLQSALLSVGLILIPVFVLDWFAEDVLLALGQDPEISALAGVFTRYTTLGLPFLFFYELVKKLLQAHNIVVPMALMTVASNVLHVVVGYYLTNHTSLGFYGAGLARSLSYVALPLMMVPYFCYNPIHRQWNLRCNYAEALAHLPEVFAFGIPGMLMMMMEWTAFELLTLFTGLMDDPMVTIGVNSILMNVVSIVYMIFMGISVAVNIRIGNMLGANKPYHAKLIMAMGYGLTCVCVLFTVSGIYFGRFIIPSFFLHDPEVTSRASTALLFLLPCHFIDALNGNSQGVLRAMGHQQVATYVNAGAFYLVGIPMAALCAFYFDLSVEGLWAGFTTGPLVACSIYLTLLSRVNWNEVAAEAVYRAETD</sequence>
<keyword evidence="9" id="KW-1185">Reference proteome</keyword>